<dbReference type="EMBL" id="BTFW01000001">
    <property type="protein sequence ID" value="GMM59449.1"/>
    <property type="molecule type" value="Genomic_DNA"/>
</dbReference>
<name>A0ABQ6P4G5_9SPHN</name>
<dbReference type="Gene3D" id="3.90.1010.10">
    <property type="match status" value="1"/>
</dbReference>
<dbReference type="SUPFAM" id="SSF82649">
    <property type="entry name" value="SufE/NifU"/>
    <property type="match status" value="1"/>
</dbReference>
<organism evidence="1 2">
    <name type="scientific">Novosphingobium pituita</name>
    <dbReference type="NCBI Taxonomy" id="3056842"/>
    <lineage>
        <taxon>Bacteria</taxon>
        <taxon>Pseudomonadati</taxon>
        <taxon>Pseudomonadota</taxon>
        <taxon>Alphaproteobacteria</taxon>
        <taxon>Sphingomonadales</taxon>
        <taxon>Sphingomonadaceae</taxon>
        <taxon>Novosphingobium</taxon>
    </lineage>
</organism>
<comment type="caution">
    <text evidence="1">The sequence shown here is derived from an EMBL/GenBank/DDBJ whole genome shotgun (WGS) entry which is preliminary data.</text>
</comment>
<sequence length="144" mass="14567">MAGAGTLYTPEVLAAAMDLAGWPWDEGLPLVGEARSRSCGSTLAMGLALDGEGRIVRLGLRPHACAVGQAAARVFADAAAGHTHDSIAGARTALAAWLAGEGEMPDWPGLALLCPARAYPGRHGAILLAWDAALAAIDGTAKEG</sequence>
<dbReference type="RefSeq" id="WP_317973307.1">
    <property type="nucleotide sequence ID" value="NZ_BTFW01000001.1"/>
</dbReference>
<reference evidence="1 2" key="1">
    <citation type="submission" date="2023-06" db="EMBL/GenBank/DDBJ databases">
        <title>Draft genome sequence of Novosphingobium sp. strain IK01.</title>
        <authorList>
            <person name="Hatamoto M."/>
            <person name="Ikarashi T."/>
            <person name="Yamaguchi T."/>
        </authorList>
    </citation>
    <scope>NUCLEOTIDE SEQUENCE [LARGE SCALE GENOMIC DNA]</scope>
    <source>
        <strain evidence="1 2">IK01</strain>
    </source>
</reference>
<keyword evidence="2" id="KW-1185">Reference proteome</keyword>
<protein>
    <recommendedName>
        <fullName evidence="3">Fe-S cluster protein</fullName>
    </recommendedName>
</protein>
<dbReference type="Proteomes" id="UP001187221">
    <property type="component" value="Unassembled WGS sequence"/>
</dbReference>
<proteinExistence type="predicted"/>
<evidence type="ECO:0000313" key="2">
    <source>
        <dbReference type="Proteomes" id="UP001187221"/>
    </source>
</evidence>
<evidence type="ECO:0000313" key="1">
    <source>
        <dbReference type="EMBL" id="GMM59449.1"/>
    </source>
</evidence>
<evidence type="ECO:0008006" key="3">
    <source>
        <dbReference type="Google" id="ProtNLM"/>
    </source>
</evidence>
<gene>
    <name evidence="1" type="ORF">NUTIK01_02260</name>
</gene>
<accession>A0ABQ6P4G5</accession>